<organism evidence="5 6">
    <name type="scientific">Clytia hemisphaerica</name>
    <dbReference type="NCBI Taxonomy" id="252671"/>
    <lineage>
        <taxon>Eukaryota</taxon>
        <taxon>Metazoa</taxon>
        <taxon>Cnidaria</taxon>
        <taxon>Hydrozoa</taxon>
        <taxon>Hydroidolina</taxon>
        <taxon>Leptothecata</taxon>
        <taxon>Obeliida</taxon>
        <taxon>Clytiidae</taxon>
        <taxon>Clytia</taxon>
    </lineage>
</organism>
<proteinExistence type="predicted"/>
<name>A0A7M5XD05_9CNID</name>
<accession>A0A7M5XD05</accession>
<feature type="compositionally biased region" description="Low complexity" evidence="3">
    <location>
        <begin position="56"/>
        <end position="71"/>
    </location>
</feature>
<evidence type="ECO:0000256" key="2">
    <source>
        <dbReference type="SAM" id="Coils"/>
    </source>
</evidence>
<feature type="compositionally biased region" description="Basic and acidic residues" evidence="3">
    <location>
        <begin position="7"/>
        <end position="16"/>
    </location>
</feature>
<evidence type="ECO:0000313" key="6">
    <source>
        <dbReference type="Proteomes" id="UP000594262"/>
    </source>
</evidence>
<dbReference type="AlphaFoldDB" id="A0A7M5XD05"/>
<dbReference type="GeneID" id="136798691"/>
<keyword evidence="6" id="KW-1185">Reference proteome</keyword>
<sequence>MFHRMKQRLEDGEHQQANRRSPNTSPIPHQVMSSTPKKPSRPTPFNSRKISNAKLNTSKSSKSPKTNNNKNIGENKWEKRRLSTTASLTSSRESLYSLDSSATAPLTRVSYSGFAESSYSTIDTPSESPLIIERFREVATKDEVLSELSRKTEQVKKLEGKINEMALAYMEQTKQRDKLEESLLNLRNEMQNQSETSMTDTIQEVEEKYKRLLDEKDKKVRDILNKHEEERCRIFDANELHKLQSEEVAKMKAMLIHSQTEMSRKTAELIEKSKKIEMLDREYSEQRIQLGEMEERLGMITRDRTKFEMREKQTSMQIATLEKEKSALKSQLSDLISDVTQKSSMLETLQLSSDRAHEEFNSLRQTYNLYKAKASSELDEKNATIHNLKERVGDLEQRIKDSQLSENDQFKALEKERSLLEKRLQDTREELIELKTQSNDKITTMGSLVASLDEKQQHYENEIAKLNKQLVQEEEKSRTLNFDSKQVESLQKKVKDLETKCSVLQTEKLELEIKADKSSYLEAQNKLLDKRFKESVDRYDEDRRSQGEKLKRKIEQLETQIEDQKRIITQYREQLEELKDEKDLLNHDLTIKETECQDVAAYLEEAMTNTNDLKDEISTLQESLQQKEEIISCIRDSGESSMEQSAESSAKDISLLQELLNTREQDLMDRDDVIDEMQNVIQSRDEELAEISKQLQQFKENNKAVNFRKTKSNNEKELQSTINKLTKRINELELQQKEINDSLEAENLEIENRSLHAELDESNQKIRQLQQNLTDLKKHCQKQMNTIQKQDSNNQMLDQVELSASGDENREYLDVNFKYLKHVILKYMCSTNEQSRQLVGVIGHLLQFSSRESSIVRDCFEWKLPMEKK</sequence>
<dbReference type="PANTHER" id="PTHR23157">
    <property type="entry name" value="GRIP AND COILED-COIL DOMAIN-CONTAINING PROTEIN 1"/>
    <property type="match status" value="1"/>
</dbReference>
<dbReference type="PANTHER" id="PTHR23157:SF24">
    <property type="entry name" value="GOLGIN SUBFAMILY A MEMBER 1"/>
    <property type="match status" value="1"/>
</dbReference>
<feature type="region of interest" description="Disordered" evidence="3">
    <location>
        <begin position="1"/>
        <end position="97"/>
    </location>
</feature>
<feature type="compositionally biased region" description="Polar residues" evidence="3">
    <location>
        <begin position="45"/>
        <end position="55"/>
    </location>
</feature>
<dbReference type="GO" id="GO:0005794">
    <property type="term" value="C:Golgi apparatus"/>
    <property type="evidence" value="ECO:0007669"/>
    <property type="project" value="TreeGrafter"/>
</dbReference>
<dbReference type="OrthoDB" id="5848685at2759"/>
<evidence type="ECO:0000259" key="4">
    <source>
        <dbReference type="PROSITE" id="PS50913"/>
    </source>
</evidence>
<dbReference type="Pfam" id="PF01465">
    <property type="entry name" value="GRIP"/>
    <property type="match status" value="1"/>
</dbReference>
<feature type="compositionally biased region" description="Polar residues" evidence="3">
    <location>
        <begin position="18"/>
        <end position="27"/>
    </location>
</feature>
<dbReference type="RefSeq" id="XP_066911445.1">
    <property type="nucleotide sequence ID" value="XM_067055344.1"/>
</dbReference>
<evidence type="ECO:0000313" key="5">
    <source>
        <dbReference type="EnsemblMetazoa" id="CLYHEMP020975.1"/>
    </source>
</evidence>
<feature type="domain" description="GRIP" evidence="4">
    <location>
        <begin position="810"/>
        <end position="859"/>
    </location>
</feature>
<evidence type="ECO:0000256" key="3">
    <source>
        <dbReference type="SAM" id="MobiDB-lite"/>
    </source>
</evidence>
<dbReference type="InterPro" id="IPR051952">
    <property type="entry name" value="Golgi-autophagy_related"/>
</dbReference>
<dbReference type="Gene3D" id="1.10.220.60">
    <property type="entry name" value="GRIP domain"/>
    <property type="match status" value="1"/>
</dbReference>
<reference evidence="5" key="1">
    <citation type="submission" date="2021-01" db="UniProtKB">
        <authorList>
            <consortium name="EnsemblMetazoa"/>
        </authorList>
    </citation>
    <scope>IDENTIFICATION</scope>
</reference>
<dbReference type="InterPro" id="IPR000237">
    <property type="entry name" value="GRIP_dom"/>
</dbReference>
<feature type="coiled-coil region" evidence="2">
    <location>
        <begin position="141"/>
        <end position="222"/>
    </location>
</feature>
<keyword evidence="1 2" id="KW-0175">Coiled coil</keyword>
<protein>
    <recommendedName>
        <fullName evidence="4">GRIP domain-containing protein</fullName>
    </recommendedName>
</protein>
<evidence type="ECO:0000256" key="1">
    <source>
        <dbReference type="ARBA" id="ARBA00023054"/>
    </source>
</evidence>
<feature type="coiled-coil region" evidence="2">
    <location>
        <begin position="674"/>
        <end position="786"/>
    </location>
</feature>
<dbReference type="RefSeq" id="XP_066911446.1">
    <property type="nucleotide sequence ID" value="XM_067055345.1"/>
</dbReference>
<dbReference type="Proteomes" id="UP000594262">
    <property type="component" value="Unplaced"/>
</dbReference>
<feature type="compositionally biased region" description="Low complexity" evidence="3">
    <location>
        <begin position="83"/>
        <end position="97"/>
    </location>
</feature>
<dbReference type="PROSITE" id="PS50913">
    <property type="entry name" value="GRIP"/>
    <property type="match status" value="1"/>
</dbReference>
<dbReference type="SMART" id="SM00755">
    <property type="entry name" value="Grip"/>
    <property type="match status" value="1"/>
</dbReference>
<feature type="coiled-coil region" evidence="2">
    <location>
        <begin position="276"/>
        <end position="338"/>
    </location>
</feature>
<feature type="coiled-coil region" evidence="2">
    <location>
        <begin position="371"/>
        <end position="514"/>
    </location>
</feature>
<dbReference type="EnsemblMetazoa" id="CLYHEMT020975.1">
    <property type="protein sequence ID" value="CLYHEMP020975.1"/>
    <property type="gene ID" value="CLYHEMG020975"/>
</dbReference>
<feature type="coiled-coil region" evidence="2">
    <location>
        <begin position="547"/>
        <end position="630"/>
    </location>
</feature>